<dbReference type="PROSITE" id="PS51186">
    <property type="entry name" value="GNAT"/>
    <property type="match status" value="1"/>
</dbReference>
<dbReference type="InterPro" id="IPR000182">
    <property type="entry name" value="GNAT_dom"/>
</dbReference>
<proteinExistence type="predicted"/>
<dbReference type="NCBIfam" id="TIGR04045">
    <property type="entry name" value="MSMEG_0567_GNAT"/>
    <property type="match status" value="1"/>
</dbReference>
<name>A0A1H8K9X0_9RHOB</name>
<dbReference type="RefSeq" id="WP_091846261.1">
    <property type="nucleotide sequence ID" value="NZ_FOCM01000007.1"/>
</dbReference>
<dbReference type="Pfam" id="PF00583">
    <property type="entry name" value="Acetyltransf_1"/>
    <property type="match status" value="1"/>
</dbReference>
<dbReference type="InterPro" id="IPR016181">
    <property type="entry name" value="Acyl_CoA_acyltransferase"/>
</dbReference>
<organism evidence="2 3">
    <name type="scientific">Palleronia pelagia</name>
    <dbReference type="NCBI Taxonomy" id="387096"/>
    <lineage>
        <taxon>Bacteria</taxon>
        <taxon>Pseudomonadati</taxon>
        <taxon>Pseudomonadota</taxon>
        <taxon>Alphaproteobacteria</taxon>
        <taxon>Rhodobacterales</taxon>
        <taxon>Roseobacteraceae</taxon>
        <taxon>Palleronia</taxon>
    </lineage>
</organism>
<reference evidence="3" key="1">
    <citation type="submission" date="2016-10" db="EMBL/GenBank/DDBJ databases">
        <authorList>
            <person name="Varghese N."/>
            <person name="Submissions S."/>
        </authorList>
    </citation>
    <scope>NUCLEOTIDE SEQUENCE [LARGE SCALE GENOMIC DNA]</scope>
    <source>
        <strain evidence="3">DSM 26893</strain>
    </source>
</reference>
<dbReference type="OrthoDB" id="9796171at2"/>
<dbReference type="AlphaFoldDB" id="A0A1H8K9X0"/>
<protein>
    <submittedName>
        <fullName evidence="2">Putative N-acetyltransferase, MSMEG_0567 N-terminal domain family</fullName>
    </submittedName>
</protein>
<evidence type="ECO:0000313" key="3">
    <source>
        <dbReference type="Proteomes" id="UP000199372"/>
    </source>
</evidence>
<dbReference type="EMBL" id="FOCM01000007">
    <property type="protein sequence ID" value="SEN89501.1"/>
    <property type="molecule type" value="Genomic_DNA"/>
</dbReference>
<dbReference type="SUPFAM" id="SSF55729">
    <property type="entry name" value="Acyl-CoA N-acyltransferases (Nat)"/>
    <property type="match status" value="1"/>
</dbReference>
<evidence type="ECO:0000259" key="1">
    <source>
        <dbReference type="PROSITE" id="PS51186"/>
    </source>
</evidence>
<sequence length="181" mass="20239">MIIEKPEAFVTPEFLIRQATRPWEIGGAASLRHRTFVTEQGIFPDHDRDEIDKVALPLVAISTMASEADEVVGTVRIHEADPQVWWGSRLAVAPGYRRVGRLGAELVRLAVGTAHGRGCKLFLAFVQMQNVPLFEKLNWTSLGERDLHGHPHMKMRADLAAYPPIEDPARGWMALTNRRAA</sequence>
<dbReference type="CDD" id="cd04301">
    <property type="entry name" value="NAT_SF"/>
    <property type="match status" value="1"/>
</dbReference>
<gene>
    <name evidence="2" type="ORF">SAMN04488011_107156</name>
</gene>
<dbReference type="Gene3D" id="3.40.630.30">
    <property type="match status" value="1"/>
</dbReference>
<evidence type="ECO:0000313" key="2">
    <source>
        <dbReference type="EMBL" id="SEN89501.1"/>
    </source>
</evidence>
<keyword evidence="3" id="KW-1185">Reference proteome</keyword>
<dbReference type="Proteomes" id="UP000199372">
    <property type="component" value="Unassembled WGS sequence"/>
</dbReference>
<keyword evidence="2" id="KW-0808">Transferase</keyword>
<dbReference type="InterPro" id="IPR024035">
    <property type="entry name" value="MSMEG_0567_GNAT"/>
</dbReference>
<accession>A0A1H8K9X0</accession>
<dbReference type="GO" id="GO:0016747">
    <property type="term" value="F:acyltransferase activity, transferring groups other than amino-acyl groups"/>
    <property type="evidence" value="ECO:0007669"/>
    <property type="project" value="InterPro"/>
</dbReference>
<feature type="domain" description="N-acetyltransferase" evidence="1">
    <location>
        <begin position="14"/>
        <end position="158"/>
    </location>
</feature>